<evidence type="ECO:0000313" key="2">
    <source>
        <dbReference type="Proteomes" id="UP001500467"/>
    </source>
</evidence>
<name>A0ABP4G003_9PSEU</name>
<dbReference type="EMBL" id="BAAALM010000009">
    <property type="protein sequence ID" value="GAA1208401.1"/>
    <property type="molecule type" value="Genomic_DNA"/>
</dbReference>
<sequence length="275" mass="29722">MEQGDDFESVRRDSDPIRRGQRATSLLTLYQQRATELARLRKAAIEEAHTEGGMSYTAIAEALGLTKGRITQIRSTAPGPERAFFGVGPVAVGVPYRYQTTDRERPLIAAEDAKTADQLDEILDGLSLTSARYEIEPERDEIPSGDVVVVCGPKSAPIGANLLAADPMLGMVEDAGRWWVEHEKTGERYGSPSDDKAPTSADVAYVARHKRDGRVVVHIAGIHGIGSLGAVHYLTTNLADTFHKAGDESFSLVVRASYDGLTITGSELAAGPYVW</sequence>
<gene>
    <name evidence="1" type="ORF">GCM10009675_30290</name>
</gene>
<protein>
    <recommendedName>
        <fullName evidence="3">Sigma-70, region 4</fullName>
    </recommendedName>
</protein>
<organism evidence="1 2">
    <name type="scientific">Prauserella alba</name>
    <dbReference type="NCBI Taxonomy" id="176898"/>
    <lineage>
        <taxon>Bacteria</taxon>
        <taxon>Bacillati</taxon>
        <taxon>Actinomycetota</taxon>
        <taxon>Actinomycetes</taxon>
        <taxon>Pseudonocardiales</taxon>
        <taxon>Pseudonocardiaceae</taxon>
        <taxon>Prauserella</taxon>
    </lineage>
</organism>
<dbReference type="Proteomes" id="UP001500467">
    <property type="component" value="Unassembled WGS sequence"/>
</dbReference>
<keyword evidence="2" id="KW-1185">Reference proteome</keyword>
<evidence type="ECO:0008006" key="3">
    <source>
        <dbReference type="Google" id="ProtNLM"/>
    </source>
</evidence>
<comment type="caution">
    <text evidence="1">The sequence shown here is derived from an EMBL/GenBank/DDBJ whole genome shotgun (WGS) entry which is preliminary data.</text>
</comment>
<evidence type="ECO:0000313" key="1">
    <source>
        <dbReference type="EMBL" id="GAA1208401.1"/>
    </source>
</evidence>
<accession>A0ABP4G003</accession>
<reference evidence="2" key="1">
    <citation type="journal article" date="2019" name="Int. J. Syst. Evol. Microbiol.">
        <title>The Global Catalogue of Microorganisms (GCM) 10K type strain sequencing project: providing services to taxonomists for standard genome sequencing and annotation.</title>
        <authorList>
            <consortium name="The Broad Institute Genomics Platform"/>
            <consortium name="The Broad Institute Genome Sequencing Center for Infectious Disease"/>
            <person name="Wu L."/>
            <person name="Ma J."/>
        </authorList>
    </citation>
    <scope>NUCLEOTIDE SEQUENCE [LARGE SCALE GENOMIC DNA]</scope>
    <source>
        <strain evidence="2">JCM 13022</strain>
    </source>
</reference>
<proteinExistence type="predicted"/>
<dbReference type="RefSeq" id="WP_253859850.1">
    <property type="nucleotide sequence ID" value="NZ_BAAALM010000009.1"/>
</dbReference>